<organism evidence="1">
    <name type="scientific">Accumulibacter regalis</name>
    <dbReference type="NCBI Taxonomy" id="522306"/>
    <lineage>
        <taxon>Bacteria</taxon>
        <taxon>Pseudomonadati</taxon>
        <taxon>Pseudomonadota</taxon>
        <taxon>Betaproteobacteria</taxon>
        <taxon>Candidatus Accumulibacter</taxon>
    </lineage>
</organism>
<reference evidence="1" key="1">
    <citation type="submission" date="2009-08" db="EMBL/GenBank/DDBJ databases">
        <authorList>
            <consortium name="US DOE Joint Genome Institute"/>
            <person name="Lucas S."/>
            <person name="Copeland A."/>
            <person name="Lapidus A."/>
            <person name="Glavina del Rio T."/>
            <person name="Dalin E."/>
            <person name="Tice H."/>
            <person name="Bruce D."/>
            <person name="Barry K."/>
            <person name="Pitluck S."/>
            <person name="Lowry S."/>
            <person name="Larimer F."/>
            <person name="Land M."/>
            <person name="Hauser L."/>
            <person name="Kyrpides N."/>
            <person name="Ivanova N."/>
            <person name="McMahon K.D."/>
            <person name="Hugenholtz P."/>
        </authorList>
    </citation>
    <scope>NUCLEOTIDE SEQUENCE</scope>
    <source>
        <strain evidence="1">UW-1</strain>
    </source>
</reference>
<dbReference type="HOGENOM" id="CLU_2930442_0_0_4"/>
<accession>C7RKK2</accession>
<reference evidence="1" key="2">
    <citation type="submission" date="2009-09" db="EMBL/GenBank/DDBJ databases">
        <title>Complete sequence of chromosome of Candidatus Accumulibacter phosphatis clade IIA str. UW-1.</title>
        <authorList>
            <consortium name="US DOE Joint Genome Institute"/>
            <person name="Martin H.G."/>
            <person name="Ivanova N."/>
            <person name="Kunin V."/>
            <person name="Warnecke F."/>
            <person name="Barry K."/>
            <person name="He S."/>
            <person name="Salamov A."/>
            <person name="Szeto E."/>
            <person name="Dalin E."/>
            <person name="Pangilinan J.L."/>
            <person name="Lapidus A."/>
            <person name="Lowry S."/>
            <person name="Kyrpides N.C."/>
            <person name="McMahon K.D."/>
            <person name="Hugenholtz P."/>
        </authorList>
    </citation>
    <scope>NUCLEOTIDE SEQUENCE [LARGE SCALE GENOMIC DNA]</scope>
    <source>
        <strain evidence="1">UW-1</strain>
    </source>
</reference>
<protein>
    <submittedName>
        <fullName evidence="1">Uncharacterized protein</fullName>
    </submittedName>
</protein>
<name>C7RKK2_ACCRE</name>
<dbReference type="KEGG" id="app:CAP2UW1_3669"/>
<dbReference type="STRING" id="522306.CAP2UW1_3669"/>
<dbReference type="EMBL" id="CP001715">
    <property type="protein sequence ID" value="ACV36922.1"/>
    <property type="molecule type" value="Genomic_DNA"/>
</dbReference>
<proteinExistence type="predicted"/>
<dbReference type="AlphaFoldDB" id="C7RKK2"/>
<evidence type="ECO:0000313" key="1">
    <source>
        <dbReference type="EMBL" id="ACV36922.1"/>
    </source>
</evidence>
<sequence>MPIEIGEVNAEIEVDAGGAGAAGGEHARDEASAEALQRWQELARRDAQLAARVEAWGFDD</sequence>
<gene>
    <name evidence="1" type="ordered locus">CAP2UW1_3669</name>
</gene>